<dbReference type="SMART" id="SM00646">
    <property type="entry name" value="Ami_3"/>
    <property type="match status" value="1"/>
</dbReference>
<keyword evidence="7" id="KW-1185">Reference proteome</keyword>
<dbReference type="PANTHER" id="PTHR30404">
    <property type="entry name" value="N-ACETYLMURAMOYL-L-ALANINE AMIDASE"/>
    <property type="match status" value="1"/>
</dbReference>
<dbReference type="EC" id="3.5.1.28" evidence="2"/>
<dbReference type="RefSeq" id="WP_115217650.1">
    <property type="nucleotide sequence ID" value="NZ_UHIA01000003.1"/>
</dbReference>
<dbReference type="InterPro" id="IPR050695">
    <property type="entry name" value="N-acetylmuramoyl_amidase_3"/>
</dbReference>
<feature type="chain" id="PRO_5016648136" description="N-acetylmuramoyl-L-alanine amidase" evidence="4">
    <location>
        <begin position="21"/>
        <end position="463"/>
    </location>
</feature>
<dbReference type="Pfam" id="PF01520">
    <property type="entry name" value="Amidase_3"/>
    <property type="match status" value="1"/>
</dbReference>
<dbReference type="InterPro" id="IPR002508">
    <property type="entry name" value="MurNAc-LAA_cat"/>
</dbReference>
<proteinExistence type="predicted"/>
<evidence type="ECO:0000256" key="1">
    <source>
        <dbReference type="ARBA" id="ARBA00001561"/>
    </source>
</evidence>
<keyword evidence="4" id="KW-0732">Signal</keyword>
<dbReference type="Proteomes" id="UP000254575">
    <property type="component" value="Unassembled WGS sequence"/>
</dbReference>
<evidence type="ECO:0000259" key="5">
    <source>
        <dbReference type="SMART" id="SM00646"/>
    </source>
</evidence>
<dbReference type="EMBL" id="UHIA01000003">
    <property type="protein sequence ID" value="SUO92007.1"/>
    <property type="molecule type" value="Genomic_DNA"/>
</dbReference>
<feature type="domain" description="MurNAc-LAA" evidence="5">
    <location>
        <begin position="293"/>
        <end position="448"/>
    </location>
</feature>
<organism evidence="6 7">
    <name type="scientific">Suttonella indologenes</name>
    <dbReference type="NCBI Taxonomy" id="13276"/>
    <lineage>
        <taxon>Bacteria</taxon>
        <taxon>Pseudomonadati</taxon>
        <taxon>Pseudomonadota</taxon>
        <taxon>Gammaproteobacteria</taxon>
        <taxon>Cardiobacteriales</taxon>
        <taxon>Cardiobacteriaceae</taxon>
        <taxon>Suttonella</taxon>
    </lineage>
</organism>
<evidence type="ECO:0000256" key="4">
    <source>
        <dbReference type="SAM" id="SignalP"/>
    </source>
</evidence>
<evidence type="ECO:0000256" key="2">
    <source>
        <dbReference type="ARBA" id="ARBA00011901"/>
    </source>
</evidence>
<dbReference type="GO" id="GO:0009253">
    <property type="term" value="P:peptidoglycan catabolic process"/>
    <property type="evidence" value="ECO:0007669"/>
    <property type="project" value="InterPro"/>
</dbReference>
<reference evidence="6 7" key="1">
    <citation type="submission" date="2018-06" db="EMBL/GenBank/DDBJ databases">
        <authorList>
            <consortium name="Pathogen Informatics"/>
            <person name="Doyle S."/>
        </authorList>
    </citation>
    <scope>NUCLEOTIDE SEQUENCE [LARGE SCALE GENOMIC DNA]</scope>
    <source>
        <strain evidence="6 7">NCTC10717</strain>
    </source>
</reference>
<dbReference type="GO" id="GO:0008745">
    <property type="term" value="F:N-acetylmuramoyl-L-alanine amidase activity"/>
    <property type="evidence" value="ECO:0007669"/>
    <property type="project" value="UniProtKB-EC"/>
</dbReference>
<dbReference type="SUPFAM" id="SSF53187">
    <property type="entry name" value="Zn-dependent exopeptidases"/>
    <property type="match status" value="1"/>
</dbReference>
<dbReference type="GO" id="GO:0030288">
    <property type="term" value="C:outer membrane-bounded periplasmic space"/>
    <property type="evidence" value="ECO:0007669"/>
    <property type="project" value="TreeGrafter"/>
</dbReference>
<name>A0A380MIL5_9GAMM</name>
<dbReference type="Gene3D" id="2.60.40.3500">
    <property type="match status" value="1"/>
</dbReference>
<sequence length="463" mass="50590">MYWKKPLLLVLLCCASIVQAATVSNIRYNRMPQKVQLVLDTDAAIPFQQFSLANPPRIVLDFKNVHRSGRAGLVVNEGAVAGVRSGMRDPNTLRVVIDLIATAKANIYTLPPDRQDGNRIVVDVYDFESNPALTLTSIDESMPNVIFSGAALEDQGSSATANTQANQNPIARVAPNHNAQHNAVAAALPPATIAAPAQTTVTIEREVTSNGLVQRKVEVSTPPLINKRDIVVCIDAGHGGKDPGAINQTLNLREKDLVLAISKRLQRQLDTMPGYRVVMTRNNDIFIPLRERTNICRRAKGDLFVSIHADAVERSEPSGSSVYILSTTGATSQLARYLANSENAVDLKWGVDVEKYDDDIQAALLNIQQEATLESSNILASKTISELGKIGKVHKRHVERANFTVLRSPEIPSMLVETAFISNLSDAKLLASQAYQEKLARAIAGSIDAYFREHLPQHMLLAR</sequence>
<dbReference type="CDD" id="cd02696">
    <property type="entry name" value="MurNAc-LAA"/>
    <property type="match status" value="1"/>
</dbReference>
<dbReference type="FunFam" id="3.40.630.40:FF:000005">
    <property type="entry name" value="N-acetylmuramoyl-L-alanine amidase (AmiA)"/>
    <property type="match status" value="1"/>
</dbReference>
<accession>A0A380MIL5</accession>
<dbReference type="OrthoDB" id="9806267at2"/>
<dbReference type="PANTHER" id="PTHR30404:SF0">
    <property type="entry name" value="N-ACETYLMURAMOYL-L-ALANINE AMIDASE AMIC"/>
    <property type="match status" value="1"/>
</dbReference>
<evidence type="ECO:0000313" key="7">
    <source>
        <dbReference type="Proteomes" id="UP000254575"/>
    </source>
</evidence>
<dbReference type="AlphaFoldDB" id="A0A380MIL5"/>
<dbReference type="Gene3D" id="3.40.630.40">
    <property type="entry name" value="Zn-dependent exopeptidases"/>
    <property type="match status" value="1"/>
</dbReference>
<feature type="signal peptide" evidence="4">
    <location>
        <begin position="1"/>
        <end position="20"/>
    </location>
</feature>
<keyword evidence="3 6" id="KW-0378">Hydrolase</keyword>
<gene>
    <name evidence="6" type="primary">amiC</name>
    <name evidence="6" type="ORF">NCTC10717_00344</name>
</gene>
<comment type="catalytic activity">
    <reaction evidence="1">
        <text>Hydrolyzes the link between N-acetylmuramoyl residues and L-amino acid residues in certain cell-wall glycopeptides.</text>
        <dbReference type="EC" id="3.5.1.28"/>
    </reaction>
</comment>
<dbReference type="InterPro" id="IPR021731">
    <property type="entry name" value="AMIN_dom"/>
</dbReference>
<evidence type="ECO:0000313" key="6">
    <source>
        <dbReference type="EMBL" id="SUO92007.1"/>
    </source>
</evidence>
<protein>
    <recommendedName>
        <fullName evidence="2">N-acetylmuramoyl-L-alanine amidase</fullName>
        <ecNumber evidence="2">3.5.1.28</ecNumber>
    </recommendedName>
</protein>
<dbReference type="Pfam" id="PF11741">
    <property type="entry name" value="AMIN"/>
    <property type="match status" value="1"/>
</dbReference>
<evidence type="ECO:0000256" key="3">
    <source>
        <dbReference type="ARBA" id="ARBA00022801"/>
    </source>
</evidence>